<dbReference type="InterPro" id="IPR014987">
    <property type="entry name" value="UPF_YfcL"/>
</dbReference>
<sequence length="91" mass="10150">MLEKYDAALEGWIENTVANGDDDALFACGYLQGHIAVVLSQLEQEQSTSLESLDEKMVDCLGLADDELETADFELVQSAWQQLRQIISEIK</sequence>
<dbReference type="Pfam" id="PF08891">
    <property type="entry name" value="YfcL"/>
    <property type="match status" value="1"/>
</dbReference>
<reference evidence="1 2" key="1">
    <citation type="submission" date="2017-03" db="EMBL/GenBank/DDBJ databases">
        <title>Genome sequencing of Shewanella japonica KCTC 22435.</title>
        <authorList>
            <person name="Kim K.M."/>
        </authorList>
    </citation>
    <scope>NUCLEOTIDE SEQUENCE [LARGE SCALE GENOMIC DNA]</scope>
    <source>
        <strain evidence="1 2">KCTC 22435</strain>
    </source>
</reference>
<dbReference type="RefSeq" id="WP_080916157.1">
    <property type="nucleotide sequence ID" value="NZ_CP020472.1"/>
</dbReference>
<name>A0ABM6JNW5_9GAMM</name>
<evidence type="ECO:0000313" key="1">
    <source>
        <dbReference type="EMBL" id="ARD23044.1"/>
    </source>
</evidence>
<organism evidence="1 2">
    <name type="scientific">Shewanella japonica</name>
    <dbReference type="NCBI Taxonomy" id="93973"/>
    <lineage>
        <taxon>Bacteria</taxon>
        <taxon>Pseudomonadati</taxon>
        <taxon>Pseudomonadota</taxon>
        <taxon>Gammaproteobacteria</taxon>
        <taxon>Alteromonadales</taxon>
        <taxon>Shewanellaceae</taxon>
        <taxon>Shewanella</taxon>
    </lineage>
</organism>
<dbReference type="Proteomes" id="UP000191820">
    <property type="component" value="Chromosome"/>
</dbReference>
<keyword evidence="2" id="KW-1185">Reference proteome</keyword>
<accession>A0ABM6JNW5</accession>
<proteinExistence type="predicted"/>
<gene>
    <name evidence="1" type="ORF">SJ2017_2763</name>
</gene>
<evidence type="ECO:0000313" key="2">
    <source>
        <dbReference type="Proteomes" id="UP000191820"/>
    </source>
</evidence>
<dbReference type="EMBL" id="CP020472">
    <property type="protein sequence ID" value="ARD23044.1"/>
    <property type="molecule type" value="Genomic_DNA"/>
</dbReference>
<protein>
    <recommendedName>
        <fullName evidence="3">YfcL family protein</fullName>
    </recommendedName>
</protein>
<evidence type="ECO:0008006" key="3">
    <source>
        <dbReference type="Google" id="ProtNLM"/>
    </source>
</evidence>